<geneLocation type="plasmid" evidence="12 13">
    <name>unnamed1</name>
</geneLocation>
<dbReference type="InterPro" id="IPR000394">
    <property type="entry name" value="RNA_pol_sigma_54"/>
</dbReference>
<dbReference type="GO" id="GO:0016779">
    <property type="term" value="F:nucleotidyltransferase activity"/>
    <property type="evidence" value="ECO:0007669"/>
    <property type="project" value="UniProtKB-KW"/>
</dbReference>
<dbReference type="GO" id="GO:0001216">
    <property type="term" value="F:DNA-binding transcription activator activity"/>
    <property type="evidence" value="ECO:0007669"/>
    <property type="project" value="InterPro"/>
</dbReference>
<organism evidence="12 13">
    <name type="scientific">Pseudorhodobacter turbinis</name>
    <dbReference type="NCBI Taxonomy" id="2500533"/>
    <lineage>
        <taxon>Bacteria</taxon>
        <taxon>Pseudomonadati</taxon>
        <taxon>Pseudomonadota</taxon>
        <taxon>Alphaproteobacteria</taxon>
        <taxon>Rhodobacterales</taxon>
        <taxon>Paracoccaceae</taxon>
        <taxon>Pseudorhodobacter</taxon>
    </lineage>
</organism>
<keyword evidence="5 9" id="KW-0805">Transcription regulation</keyword>
<keyword evidence="6 9" id="KW-0731">Sigma factor</keyword>
<dbReference type="InterPro" id="IPR007046">
    <property type="entry name" value="RNA_pol_sigma_54_core-bd"/>
</dbReference>
<dbReference type="PIRSF" id="PIRSF000774">
    <property type="entry name" value="RpoN"/>
    <property type="match status" value="1"/>
</dbReference>
<keyword evidence="13" id="KW-1185">Reference proteome</keyword>
<dbReference type="PROSITE" id="PS50044">
    <property type="entry name" value="SIGMA54_3"/>
    <property type="match status" value="1"/>
</dbReference>
<dbReference type="Gene3D" id="1.10.10.60">
    <property type="entry name" value="Homeodomain-like"/>
    <property type="match status" value="1"/>
</dbReference>
<comment type="function">
    <text evidence="9">Sigma factors are initiation factors that promote the attachment of RNA polymerase to specific initiation sites and are then released.</text>
</comment>
<proteinExistence type="inferred from homology"/>
<reference evidence="12 13" key="1">
    <citation type="submission" date="2019-05" db="EMBL/GenBank/DDBJ databases">
        <title>Pseudorhodobacter turbinis sp. nov., isolated from the gut of the Korean turban shell.</title>
        <authorList>
            <person name="Jeong Y.-S."/>
            <person name="Kang W.-R."/>
            <person name="Bae J.-W."/>
        </authorList>
    </citation>
    <scope>NUCLEOTIDE SEQUENCE [LARGE SCALE GENOMIC DNA]</scope>
    <source>
        <strain evidence="12 13">S12M18</strain>
        <plasmid evidence="12 13">unnamed1</plasmid>
    </source>
</reference>
<evidence type="ECO:0000256" key="6">
    <source>
        <dbReference type="ARBA" id="ARBA00023082"/>
    </source>
</evidence>
<evidence type="ECO:0000256" key="1">
    <source>
        <dbReference type="ARBA" id="ARBA00008798"/>
    </source>
</evidence>
<sequence length="426" mass="46257">MSRQAQRLSLTQKLQLNMQLATSIRVLHLDATGLTRYLEEEAKTNPHITLTPNAPEATPWLPRWTAAFAAHNTGALHGVDMGALLQNPALGLIAHVTQQISQVTRTPQERDIALSFMQALEPSGWLGRPLGPLAKEAGCSLEEAGQVLARLQGMEPTGLFARSLSECLVLQAKEADVYDRVMACIIENLDLLAEGRFSALAKICGVEQEEITQRLRIIRGFDPKPGAQFGIVSAPVREPDLMVTRSRAGWRVSINRAALPDVTVTARSPSDPVALTKARELLRAVNSRSQTLLLIGQEVLARQEAVLSLGMEALMPMGMQDVADALGLHISTVSRAVAGVSVDTPRGTIWLRPLFTEAVGGEAAGAIRAHLQRLIQQEDTRAPLSDQALADALSEKAGPIARRTVAKYRGMLNIPPAHRRKRIKLT</sequence>
<keyword evidence="8 9" id="KW-0804">Transcription</keyword>
<dbReference type="PROSITE" id="PS00717">
    <property type="entry name" value="SIGMA54_1"/>
    <property type="match status" value="1"/>
</dbReference>
<dbReference type="PRINTS" id="PR00045">
    <property type="entry name" value="SIGMA54FCT"/>
</dbReference>
<keyword evidence="2 9" id="KW-0240">DNA-directed RNA polymerase</keyword>
<keyword evidence="3 9" id="KW-0808">Transferase</keyword>
<evidence type="ECO:0000256" key="4">
    <source>
        <dbReference type="ARBA" id="ARBA00022695"/>
    </source>
</evidence>
<dbReference type="Gene3D" id="1.10.10.1330">
    <property type="entry name" value="RNA polymerase sigma-54 factor, core-binding domain"/>
    <property type="match status" value="1"/>
</dbReference>
<evidence type="ECO:0000256" key="2">
    <source>
        <dbReference type="ARBA" id="ARBA00022478"/>
    </source>
</evidence>
<feature type="domain" description="RNA polymerase sigma factor 54 core-binding" evidence="11">
    <location>
        <begin position="92"/>
        <end position="265"/>
    </location>
</feature>
<keyword evidence="7 9" id="KW-0238">DNA-binding</keyword>
<dbReference type="InterPro" id="IPR007634">
    <property type="entry name" value="RNA_pol_sigma_54_DNA-bd"/>
</dbReference>
<dbReference type="OrthoDB" id="9814402at2"/>
<dbReference type="PANTHER" id="PTHR32248">
    <property type="entry name" value="RNA POLYMERASE SIGMA-54 FACTOR"/>
    <property type="match status" value="1"/>
</dbReference>
<dbReference type="NCBIfam" id="TIGR02395">
    <property type="entry name" value="rpoN_sigma"/>
    <property type="match status" value="1"/>
</dbReference>
<dbReference type="Proteomes" id="UP000298631">
    <property type="component" value="Plasmid unnamed1"/>
</dbReference>
<keyword evidence="4 9" id="KW-0548">Nucleotidyltransferase</keyword>
<dbReference type="GO" id="GO:0016987">
    <property type="term" value="F:sigma factor activity"/>
    <property type="evidence" value="ECO:0007669"/>
    <property type="project" value="UniProtKB-KW"/>
</dbReference>
<feature type="domain" description="RNA polymerase sigma factor 54 DNA-binding" evidence="10">
    <location>
        <begin position="274"/>
        <end position="422"/>
    </location>
</feature>
<protein>
    <recommendedName>
        <fullName evidence="9">RNA polymerase sigma-54 factor</fullName>
    </recommendedName>
</protein>
<comment type="similarity">
    <text evidence="1 9">Belongs to the sigma-54 factor family.</text>
</comment>
<dbReference type="EMBL" id="CP039965">
    <property type="protein sequence ID" value="QCO57475.1"/>
    <property type="molecule type" value="Genomic_DNA"/>
</dbReference>
<evidence type="ECO:0000256" key="5">
    <source>
        <dbReference type="ARBA" id="ARBA00023015"/>
    </source>
</evidence>
<dbReference type="RefSeq" id="WP_137195269.1">
    <property type="nucleotide sequence ID" value="NZ_CP039965.1"/>
</dbReference>
<dbReference type="PANTHER" id="PTHR32248:SF4">
    <property type="entry name" value="RNA POLYMERASE SIGMA-54 FACTOR"/>
    <property type="match status" value="1"/>
</dbReference>
<dbReference type="Pfam" id="PF00309">
    <property type="entry name" value="Sigma54_AID"/>
    <property type="match status" value="1"/>
</dbReference>
<dbReference type="GO" id="GO:0006352">
    <property type="term" value="P:DNA-templated transcription initiation"/>
    <property type="evidence" value="ECO:0007669"/>
    <property type="project" value="InterPro"/>
</dbReference>
<keyword evidence="12" id="KW-0614">Plasmid</keyword>
<dbReference type="InterPro" id="IPR038709">
    <property type="entry name" value="RpoN_core-bd_sf"/>
</dbReference>
<evidence type="ECO:0000259" key="11">
    <source>
        <dbReference type="Pfam" id="PF04963"/>
    </source>
</evidence>
<dbReference type="AlphaFoldDB" id="A0A4P8EL14"/>
<evidence type="ECO:0000259" key="10">
    <source>
        <dbReference type="Pfam" id="PF04552"/>
    </source>
</evidence>
<accession>A0A4P8EL14</accession>
<dbReference type="KEGG" id="pseb:EOK75_17325"/>
<evidence type="ECO:0000313" key="13">
    <source>
        <dbReference type="Proteomes" id="UP000298631"/>
    </source>
</evidence>
<evidence type="ECO:0000256" key="3">
    <source>
        <dbReference type="ARBA" id="ARBA00022679"/>
    </source>
</evidence>
<evidence type="ECO:0000256" key="8">
    <source>
        <dbReference type="ARBA" id="ARBA00023163"/>
    </source>
</evidence>
<name>A0A4P8EL14_9RHOB</name>
<evidence type="ECO:0000256" key="9">
    <source>
        <dbReference type="PIRNR" id="PIRNR000774"/>
    </source>
</evidence>
<gene>
    <name evidence="12" type="primary">rpoN</name>
    <name evidence="12" type="ORF">EOK75_17325</name>
</gene>
<dbReference type="Pfam" id="PF04552">
    <property type="entry name" value="Sigma54_DBD"/>
    <property type="match status" value="1"/>
</dbReference>
<dbReference type="GO" id="GO:0000428">
    <property type="term" value="C:DNA-directed RNA polymerase complex"/>
    <property type="evidence" value="ECO:0007669"/>
    <property type="project" value="UniProtKB-KW"/>
</dbReference>
<dbReference type="PROSITE" id="PS00718">
    <property type="entry name" value="SIGMA54_2"/>
    <property type="match status" value="1"/>
</dbReference>
<dbReference type="Pfam" id="PF04963">
    <property type="entry name" value="Sigma54_CBD"/>
    <property type="match status" value="1"/>
</dbReference>
<evidence type="ECO:0000313" key="12">
    <source>
        <dbReference type="EMBL" id="QCO57475.1"/>
    </source>
</evidence>
<dbReference type="GO" id="GO:0003677">
    <property type="term" value="F:DNA binding"/>
    <property type="evidence" value="ECO:0007669"/>
    <property type="project" value="UniProtKB-KW"/>
</dbReference>
<evidence type="ECO:0000256" key="7">
    <source>
        <dbReference type="ARBA" id="ARBA00023125"/>
    </source>
</evidence>